<gene>
    <name evidence="2" type="ORF">EPI11_02505</name>
</gene>
<accession>A0A3S3QN49</accession>
<keyword evidence="1" id="KW-0732">Signal</keyword>
<feature type="chain" id="PRO_5018609897" description="Lipocalin-like domain-containing protein" evidence="1">
    <location>
        <begin position="23"/>
        <end position="154"/>
    </location>
</feature>
<sequence>MKKLLYLSLALCLLTTVASSQKITEKDLQGKWKLASFTADGVTFDIEKGVVTISEETKAGLPPEALAQLKSNADAAIEPFKQAYVIFEGNKVKQTMGMESNEGTFTVIEKDKQQYLHATYGEITDDAGVLIKDKRLHLTINGDGDDALMIYTKQ</sequence>
<feature type="signal peptide" evidence="1">
    <location>
        <begin position="1"/>
        <end position="22"/>
    </location>
</feature>
<proteinExistence type="predicted"/>
<evidence type="ECO:0000313" key="3">
    <source>
        <dbReference type="Proteomes" id="UP000287527"/>
    </source>
</evidence>
<comment type="caution">
    <text evidence="2">The sequence shown here is derived from an EMBL/GenBank/DDBJ whole genome shotgun (WGS) entry which is preliminary data.</text>
</comment>
<dbReference type="OrthoDB" id="1350775at2"/>
<reference evidence="2 3" key="1">
    <citation type="submission" date="2019-01" db="EMBL/GenBank/DDBJ databases">
        <title>Flavobacterium sp. nov.,isolated from freshwater.</title>
        <authorList>
            <person name="Zhang R."/>
            <person name="Du Z.-J."/>
        </authorList>
    </citation>
    <scope>NUCLEOTIDE SEQUENCE [LARGE SCALE GENOMIC DNA]</scope>
    <source>
        <strain evidence="2 3">1E403</strain>
    </source>
</reference>
<name>A0A3S3QN49_9FLAO</name>
<evidence type="ECO:0000313" key="2">
    <source>
        <dbReference type="EMBL" id="RWX03822.1"/>
    </source>
</evidence>
<protein>
    <recommendedName>
        <fullName evidence="4">Lipocalin-like domain-containing protein</fullName>
    </recommendedName>
</protein>
<dbReference type="EMBL" id="SBII01000001">
    <property type="protein sequence ID" value="RWX03822.1"/>
    <property type="molecule type" value="Genomic_DNA"/>
</dbReference>
<organism evidence="2 3">
    <name type="scientific">Flavobacterium cerinum</name>
    <dbReference type="NCBI Taxonomy" id="2502784"/>
    <lineage>
        <taxon>Bacteria</taxon>
        <taxon>Pseudomonadati</taxon>
        <taxon>Bacteroidota</taxon>
        <taxon>Flavobacteriia</taxon>
        <taxon>Flavobacteriales</taxon>
        <taxon>Flavobacteriaceae</taxon>
        <taxon>Flavobacterium</taxon>
    </lineage>
</organism>
<keyword evidence="3" id="KW-1185">Reference proteome</keyword>
<dbReference type="AlphaFoldDB" id="A0A3S3QN49"/>
<evidence type="ECO:0008006" key="4">
    <source>
        <dbReference type="Google" id="ProtNLM"/>
    </source>
</evidence>
<dbReference type="RefSeq" id="WP_128388376.1">
    <property type="nucleotide sequence ID" value="NZ_SBII01000001.1"/>
</dbReference>
<evidence type="ECO:0000256" key="1">
    <source>
        <dbReference type="SAM" id="SignalP"/>
    </source>
</evidence>
<dbReference type="Proteomes" id="UP000287527">
    <property type="component" value="Unassembled WGS sequence"/>
</dbReference>